<evidence type="ECO:0000313" key="1">
    <source>
        <dbReference type="EMBL" id="GAH96020.1"/>
    </source>
</evidence>
<dbReference type="EMBL" id="BARU01045726">
    <property type="protein sequence ID" value="GAH96020.1"/>
    <property type="molecule type" value="Genomic_DNA"/>
</dbReference>
<dbReference type="AlphaFoldDB" id="X1KQW8"/>
<gene>
    <name evidence="1" type="ORF">S03H2_69264</name>
</gene>
<protein>
    <submittedName>
        <fullName evidence="1">Uncharacterized protein</fullName>
    </submittedName>
</protein>
<accession>X1KQW8</accession>
<feature type="non-terminal residue" evidence="1">
    <location>
        <position position="1"/>
    </location>
</feature>
<comment type="caution">
    <text evidence="1">The sequence shown here is derived from an EMBL/GenBank/DDBJ whole genome shotgun (WGS) entry which is preliminary data.</text>
</comment>
<dbReference type="SUPFAM" id="SSF55486">
    <property type="entry name" value="Metalloproteases ('zincins'), catalytic domain"/>
    <property type="match status" value="1"/>
</dbReference>
<organism evidence="1">
    <name type="scientific">marine sediment metagenome</name>
    <dbReference type="NCBI Taxonomy" id="412755"/>
    <lineage>
        <taxon>unclassified sequences</taxon>
        <taxon>metagenomes</taxon>
        <taxon>ecological metagenomes</taxon>
    </lineage>
</organism>
<name>X1KQW8_9ZZZZ</name>
<sequence>KDSIYKEILSDVNLMEYPEENYLRDVDGGFYCTNYIRAWIFQSQLKEYMYRKFDYNWYKKKKAGLFLKELWSYGQKYSASEVLSQLDFKSLDISYLIDSLIDEIRNF</sequence>
<proteinExistence type="predicted"/>
<reference evidence="1" key="1">
    <citation type="journal article" date="2014" name="Front. Microbiol.">
        <title>High frequency of phylogenetically diverse reductive dehalogenase-homologous genes in deep subseafloor sedimentary metagenomes.</title>
        <authorList>
            <person name="Kawai M."/>
            <person name="Futagami T."/>
            <person name="Toyoda A."/>
            <person name="Takaki Y."/>
            <person name="Nishi S."/>
            <person name="Hori S."/>
            <person name="Arai W."/>
            <person name="Tsubouchi T."/>
            <person name="Morono Y."/>
            <person name="Uchiyama I."/>
            <person name="Ito T."/>
            <person name="Fujiyama A."/>
            <person name="Inagaki F."/>
            <person name="Takami H."/>
        </authorList>
    </citation>
    <scope>NUCLEOTIDE SEQUENCE</scope>
    <source>
        <strain evidence="1">Expedition CK06-06</strain>
    </source>
</reference>